<dbReference type="PROSITE" id="PS00488">
    <property type="entry name" value="PAL_HISTIDASE"/>
    <property type="match status" value="1"/>
</dbReference>
<comment type="caution">
    <text evidence="3">The sequence shown here is derived from an EMBL/GenBank/DDBJ whole genome shotgun (WGS) entry which is preliminary data.</text>
</comment>
<dbReference type="CDD" id="cd00332">
    <property type="entry name" value="PAL-HAL"/>
    <property type="match status" value="1"/>
</dbReference>
<sequence>MAHQAGTRGHVPEDNRAGAAAGERGAGVPATTAWQGSEREAGGAAAVEGDRAWMTRPERGTVLGIKATLLFCRVFGRRGAGVLLAVITFYYALFAGAARRASQDYMRRIGQPHGFMASWRHIYTFARCALDRVFLVRGETSRFRITHTGIEHLRALQQQGKGALLLGAHLGSFEAMRASSADKRLPIHILAYWQNAKMINDFLRTVQADFDVRVIPIDPRDTSYILAAKEAIERGAGGGAGRPGRGQREDLHGRVPGRSGALPDRALHPGGAAKVPDLFDFRALSRAGPLRSVLRALRRTIRTPQRPPRGRHRRPCPALRRTPRALLPPRAAQLVQLLRVLEGGVSSARVLIVGPGGIGLDDVVQLAEGTAFPALDDAPEYRALLGRGADHLARRLAAGEVVYGVTTGFGDSCETSVPDEHVAAMPINLMRFHGCGTGRILDEVEAAAVVAVRLVALARGWSGVRVEVLERLCDLLRHRLLPRIPAEGSVGASGDLTPLSYVVAALVGEREVWFKGQVAPAAEALREAGIPPLVLQPKESLALMNGTSVMVGLGCLAVARAQRLARLCAALTAMGSDVLGGNPAHFDDRIFAAKPHPGQRAVAGWIREDIEFPRPAAPARIQDRYSIRCAPHVIGVLVDALPWVRQWLEVEIVGANDNPLVDPETGEVLHGGNFYGGHACFALDSLKTAVANLADLVDRQIALVCNPDTNAGLPANLVGRTGPDRAAHHGFKAMQISASALAAEALKLTMPASVFSRSTECHNQDKVSMGTIAARDCLRIVELTETVAAIGLLTMCQAVDLRAGHNVHARARTLHAAVRGVIPMVDADRRQDRDIAAVLTLLRAGALPIGALS</sequence>
<dbReference type="InterPro" id="IPR022313">
    <property type="entry name" value="Phe/His_NH3-lyase_AS"/>
</dbReference>
<feature type="transmembrane region" description="Helical" evidence="2">
    <location>
        <begin position="80"/>
        <end position="98"/>
    </location>
</feature>
<evidence type="ECO:0000256" key="1">
    <source>
        <dbReference type="SAM" id="MobiDB-lite"/>
    </source>
</evidence>
<organism evidence="3 4">
    <name type="scientific">Nannocystis pusilla</name>
    <dbReference type="NCBI Taxonomy" id="889268"/>
    <lineage>
        <taxon>Bacteria</taxon>
        <taxon>Pseudomonadati</taxon>
        <taxon>Myxococcota</taxon>
        <taxon>Polyangia</taxon>
        <taxon>Nannocystales</taxon>
        <taxon>Nannocystaceae</taxon>
        <taxon>Nannocystis</taxon>
    </lineage>
</organism>
<dbReference type="FunFam" id="1.20.200.10:FF:000012">
    <property type="entry name" value="Tyrosine ammonia-lyase"/>
    <property type="match status" value="1"/>
</dbReference>
<feature type="region of interest" description="Disordered" evidence="1">
    <location>
        <begin position="1"/>
        <end position="50"/>
    </location>
</feature>
<protein>
    <submittedName>
        <fullName evidence="3">Aromatic amino acid lyase</fullName>
    </submittedName>
</protein>
<feature type="region of interest" description="Disordered" evidence="1">
    <location>
        <begin position="235"/>
        <end position="267"/>
    </location>
</feature>
<keyword evidence="3" id="KW-0456">Lyase</keyword>
<dbReference type="GO" id="GO:0016841">
    <property type="term" value="F:ammonia-lyase activity"/>
    <property type="evidence" value="ECO:0007669"/>
    <property type="project" value="InterPro"/>
</dbReference>
<dbReference type="PANTHER" id="PTHR10362">
    <property type="entry name" value="HISTIDINE AMMONIA-LYASE"/>
    <property type="match status" value="1"/>
</dbReference>
<gene>
    <name evidence="3" type="ORF">OV079_15905</name>
</gene>
<feature type="compositionally biased region" description="Gly residues" evidence="1">
    <location>
        <begin position="235"/>
        <end position="244"/>
    </location>
</feature>
<keyword evidence="2" id="KW-0472">Membrane</keyword>
<dbReference type="EMBL" id="JAPNKE010000002">
    <property type="protein sequence ID" value="MCY1007014.1"/>
    <property type="molecule type" value="Genomic_DNA"/>
</dbReference>
<dbReference type="Gene3D" id="1.10.275.10">
    <property type="entry name" value="Fumarase/aspartase (N-terminal domain)"/>
    <property type="match status" value="1"/>
</dbReference>
<keyword evidence="2" id="KW-0812">Transmembrane</keyword>
<evidence type="ECO:0000256" key="2">
    <source>
        <dbReference type="SAM" id="Phobius"/>
    </source>
</evidence>
<accession>A0A9X3EPI1</accession>
<dbReference type="InterPro" id="IPR024083">
    <property type="entry name" value="Fumarase/histidase_N"/>
</dbReference>
<dbReference type="InterPro" id="IPR001106">
    <property type="entry name" value="Aromatic_Lyase"/>
</dbReference>
<feature type="compositionally biased region" description="Low complexity" evidence="1">
    <location>
        <begin position="17"/>
        <end position="27"/>
    </location>
</feature>
<dbReference type="Proteomes" id="UP001150924">
    <property type="component" value="Unassembled WGS sequence"/>
</dbReference>
<dbReference type="Pfam" id="PF00221">
    <property type="entry name" value="Lyase_aromatic"/>
    <property type="match status" value="1"/>
</dbReference>
<proteinExistence type="predicted"/>
<evidence type="ECO:0000313" key="4">
    <source>
        <dbReference type="Proteomes" id="UP001150924"/>
    </source>
</evidence>
<dbReference type="Gene3D" id="1.20.200.10">
    <property type="entry name" value="Fumarase/aspartase (Central domain)"/>
    <property type="match status" value="1"/>
</dbReference>
<keyword evidence="4" id="KW-1185">Reference proteome</keyword>
<keyword evidence="2" id="KW-1133">Transmembrane helix</keyword>
<dbReference type="InterPro" id="IPR008948">
    <property type="entry name" value="L-Aspartase-like"/>
</dbReference>
<reference evidence="3" key="1">
    <citation type="submission" date="2022-11" db="EMBL/GenBank/DDBJ databases">
        <title>Minimal conservation of predation-associated metabolite biosynthetic gene clusters underscores biosynthetic potential of Myxococcota including descriptions for ten novel species: Archangium lansinium sp. nov., Myxococcus landrumus sp. nov., Nannocystis bai.</title>
        <authorList>
            <person name="Ahearne A."/>
            <person name="Stevens C."/>
            <person name="Phillips K."/>
        </authorList>
    </citation>
    <scope>NUCLEOTIDE SEQUENCE</scope>
    <source>
        <strain evidence="3">Na p29</strain>
    </source>
</reference>
<evidence type="ECO:0000313" key="3">
    <source>
        <dbReference type="EMBL" id="MCY1007014.1"/>
    </source>
</evidence>
<dbReference type="SUPFAM" id="SSF48557">
    <property type="entry name" value="L-aspartase-like"/>
    <property type="match status" value="1"/>
</dbReference>
<name>A0A9X3EPI1_9BACT</name>
<dbReference type="AlphaFoldDB" id="A0A9X3EPI1"/>